<keyword evidence="10" id="KW-1185">Reference proteome</keyword>
<dbReference type="PRINTS" id="PR00380">
    <property type="entry name" value="KINESINHEAVY"/>
</dbReference>
<keyword evidence="7" id="KW-0175">Coiled coil</keyword>
<keyword evidence="4" id="KW-0206">Cytoskeleton</keyword>
<dbReference type="InterPro" id="IPR036961">
    <property type="entry name" value="Kinesin_motor_dom_sf"/>
</dbReference>
<keyword evidence="4" id="KW-0963">Cytoplasm</keyword>
<keyword evidence="5 6" id="KW-0505">Motor protein</keyword>
<dbReference type="GO" id="GO:0005524">
    <property type="term" value="F:ATP binding"/>
    <property type="evidence" value="ECO:0007669"/>
    <property type="project" value="UniProtKB-UniRule"/>
</dbReference>
<evidence type="ECO:0000256" key="2">
    <source>
        <dbReference type="ARBA" id="ARBA00022741"/>
    </source>
</evidence>
<evidence type="ECO:0000256" key="6">
    <source>
        <dbReference type="RuleBase" id="RU000394"/>
    </source>
</evidence>
<evidence type="ECO:0000313" key="9">
    <source>
        <dbReference type="EMBL" id="KAK0417996.1"/>
    </source>
</evidence>
<comment type="caution">
    <text evidence="9">The sequence shown here is derived from an EMBL/GenBank/DDBJ whole genome shotgun (WGS) entry which is preliminary data.</text>
</comment>
<protein>
    <recommendedName>
        <fullName evidence="6">Kinesin-like protein</fullName>
    </recommendedName>
</protein>
<evidence type="ECO:0000256" key="3">
    <source>
        <dbReference type="ARBA" id="ARBA00022840"/>
    </source>
</evidence>
<evidence type="ECO:0000313" key="10">
    <source>
        <dbReference type="Proteomes" id="UP001175271"/>
    </source>
</evidence>
<sequence>MGLERFHLLLKDDYLRFRQNKRIDELADLLIKYSTDSFRKDKHLLRGSTTGRYRLQISHANHKSAEKKLQEGGRVEKQANGSFTVFSSATSSGRNVTFFELCSCLEQNYATYFASNYLTDERVKKWAAPYREGAVVNCNMGLERFHLLLKDDYLRFRQNKRIDELADLLIKYSTDSFRKDKHLLRGSTTGRYRLQISHANHKSAEKKLQEGGRVEKQANGSFTVFSSATSSGRNVTFFELCSCLEQNRCRLCRVCHHNIRSRIPRGPTVLARRLPTCPLASSSTFFCDPMTAVAGRVHTLRSSVADGEQETSSMGHLPCSSRHLNSLWASLKSKLAPEHYELVRDTFDEMQERVEKLSGEKAKAHIRIQELQHDNKIRRENEERLEEANKSIKNEVHNYKESLEVAQTELARAHERNEILKIKNTELDRTLAEAKGDLKLLSSELERLKNQIKQDALEASQEIHSLKAKLQSQKEFLMKLERQHDVLVCQMRSEFADLRRCHEVTVRQYHNEIVDLKGNIRVMVRVRNFIHHDRGDTVSSSTVKVPNQRTVQLDTGGRTVSYEFPQVFGLNSTQEDVFESVKDLTKSALDGFNVCVIAYGQTGSGKTFTMRGGTDDNAGIIPRTVRFLLDEQKRLNQIGWHYEFSVSFLEIYKDQVFDLLNVRRDSLIPRMAGSVQIPNLTEVNLFFDSDMEGLLKVADNARSTASTKCNEVSSRSHVIFKLMINGQNQKTGQHVKAELNLVDLAGSERVKESEASGERFTETTHINKSLSALQNVLRAQLLKQNHVPYRDCKLTSVLQESLGKGSSKTLMIVNVAPTQKHAAETRRSLEFAMQTSAVNTGTAKRN</sequence>
<dbReference type="Gene3D" id="3.40.850.10">
    <property type="entry name" value="Kinesin motor domain"/>
    <property type="match status" value="1"/>
</dbReference>
<dbReference type="SUPFAM" id="SSF52540">
    <property type="entry name" value="P-loop containing nucleoside triphosphate hydrolases"/>
    <property type="match status" value="1"/>
</dbReference>
<keyword evidence="6" id="KW-0493">Microtubule</keyword>
<dbReference type="InterPro" id="IPR019821">
    <property type="entry name" value="Kinesin_motor_CS"/>
</dbReference>
<dbReference type="SMART" id="SM00129">
    <property type="entry name" value="KISc"/>
    <property type="match status" value="1"/>
</dbReference>
<evidence type="ECO:0000259" key="8">
    <source>
        <dbReference type="PROSITE" id="PS50067"/>
    </source>
</evidence>
<organism evidence="9 10">
    <name type="scientific">Steinernema hermaphroditum</name>
    <dbReference type="NCBI Taxonomy" id="289476"/>
    <lineage>
        <taxon>Eukaryota</taxon>
        <taxon>Metazoa</taxon>
        <taxon>Ecdysozoa</taxon>
        <taxon>Nematoda</taxon>
        <taxon>Chromadorea</taxon>
        <taxon>Rhabditida</taxon>
        <taxon>Tylenchina</taxon>
        <taxon>Panagrolaimomorpha</taxon>
        <taxon>Strongyloidoidea</taxon>
        <taxon>Steinernematidae</taxon>
        <taxon>Steinernema</taxon>
    </lineage>
</organism>
<dbReference type="EMBL" id="JAUCMV010000002">
    <property type="protein sequence ID" value="KAK0417996.1"/>
    <property type="molecule type" value="Genomic_DNA"/>
</dbReference>
<dbReference type="InterPro" id="IPR001752">
    <property type="entry name" value="Kinesin_motor_dom"/>
</dbReference>
<dbReference type="GO" id="GO:0007018">
    <property type="term" value="P:microtubule-based movement"/>
    <property type="evidence" value="ECO:0007669"/>
    <property type="project" value="InterPro"/>
</dbReference>
<dbReference type="InterPro" id="IPR027417">
    <property type="entry name" value="P-loop_NTPase"/>
</dbReference>
<dbReference type="GO" id="GO:0003777">
    <property type="term" value="F:microtubule motor activity"/>
    <property type="evidence" value="ECO:0007669"/>
    <property type="project" value="InterPro"/>
</dbReference>
<name>A0AA39I543_9BILA</name>
<comment type="similarity">
    <text evidence="5 6">Belongs to the TRAFAC class myosin-kinesin ATPase superfamily. Kinesin family.</text>
</comment>
<feature type="binding site" evidence="5">
    <location>
        <begin position="600"/>
        <end position="607"/>
    </location>
    <ligand>
        <name>ATP</name>
        <dbReference type="ChEBI" id="CHEBI:30616"/>
    </ligand>
</feature>
<evidence type="ECO:0000256" key="7">
    <source>
        <dbReference type="SAM" id="Coils"/>
    </source>
</evidence>
<dbReference type="PANTHER" id="PTHR47972">
    <property type="entry name" value="KINESIN-LIKE PROTEIN KLP-3"/>
    <property type="match status" value="1"/>
</dbReference>
<dbReference type="PANTHER" id="PTHR47972:SF30">
    <property type="entry name" value="KINESIN MOTOR DOMAIN-CONTAINING PROTEIN"/>
    <property type="match status" value="1"/>
</dbReference>
<keyword evidence="3 5" id="KW-0067">ATP-binding</keyword>
<accession>A0AA39I543</accession>
<evidence type="ECO:0000256" key="4">
    <source>
        <dbReference type="ARBA" id="ARBA00023212"/>
    </source>
</evidence>
<dbReference type="GO" id="GO:0005874">
    <property type="term" value="C:microtubule"/>
    <property type="evidence" value="ECO:0007669"/>
    <property type="project" value="UniProtKB-KW"/>
</dbReference>
<evidence type="ECO:0000256" key="1">
    <source>
        <dbReference type="ARBA" id="ARBA00004245"/>
    </source>
</evidence>
<dbReference type="Proteomes" id="UP001175271">
    <property type="component" value="Unassembled WGS sequence"/>
</dbReference>
<proteinExistence type="inferred from homology"/>
<dbReference type="InterPro" id="IPR027640">
    <property type="entry name" value="Kinesin-like_fam"/>
</dbReference>
<keyword evidence="2 5" id="KW-0547">Nucleotide-binding</keyword>
<comment type="subcellular location">
    <subcellularLocation>
        <location evidence="1">Cytoplasm</location>
        <location evidence="1">Cytoskeleton</location>
    </subcellularLocation>
</comment>
<dbReference type="GO" id="GO:0008017">
    <property type="term" value="F:microtubule binding"/>
    <property type="evidence" value="ECO:0007669"/>
    <property type="project" value="InterPro"/>
</dbReference>
<evidence type="ECO:0000256" key="5">
    <source>
        <dbReference type="PROSITE-ProRule" id="PRU00283"/>
    </source>
</evidence>
<gene>
    <name evidence="9" type="ORF">QR680_013317</name>
</gene>
<dbReference type="AlphaFoldDB" id="A0AA39I543"/>
<reference evidence="9" key="1">
    <citation type="submission" date="2023-06" db="EMBL/GenBank/DDBJ databases">
        <title>Genomic analysis of the entomopathogenic nematode Steinernema hermaphroditum.</title>
        <authorList>
            <person name="Schwarz E.M."/>
            <person name="Heppert J.K."/>
            <person name="Baniya A."/>
            <person name="Schwartz H.T."/>
            <person name="Tan C.-H."/>
            <person name="Antoshechkin I."/>
            <person name="Sternberg P.W."/>
            <person name="Goodrich-Blair H."/>
            <person name="Dillman A.R."/>
        </authorList>
    </citation>
    <scope>NUCLEOTIDE SEQUENCE</scope>
    <source>
        <strain evidence="9">PS9179</strain>
        <tissue evidence="9">Whole animal</tissue>
    </source>
</reference>
<dbReference type="PROSITE" id="PS50067">
    <property type="entry name" value="KINESIN_MOTOR_2"/>
    <property type="match status" value="1"/>
</dbReference>
<feature type="coiled-coil region" evidence="7">
    <location>
        <begin position="340"/>
        <end position="483"/>
    </location>
</feature>
<feature type="domain" description="Kinesin motor" evidence="8">
    <location>
        <begin position="519"/>
        <end position="838"/>
    </location>
</feature>
<dbReference type="PROSITE" id="PS00411">
    <property type="entry name" value="KINESIN_MOTOR_1"/>
    <property type="match status" value="1"/>
</dbReference>
<dbReference type="Pfam" id="PF00225">
    <property type="entry name" value="Kinesin"/>
    <property type="match status" value="1"/>
</dbReference>